<evidence type="ECO:0000313" key="2">
    <source>
        <dbReference type="EMBL" id="ANC67865.1"/>
    </source>
</evidence>
<name>A0A168S4R8_XANAU</name>
<evidence type="ECO:0000256" key="1">
    <source>
        <dbReference type="SAM" id="MobiDB-lite"/>
    </source>
</evidence>
<feature type="compositionally biased region" description="Basic residues" evidence="1">
    <location>
        <begin position="63"/>
        <end position="77"/>
    </location>
</feature>
<proteinExistence type="predicted"/>
<dbReference type="EMBL" id="KU922119">
    <property type="protein sequence ID" value="ANC67865.1"/>
    <property type="molecule type" value="Genomic_DNA"/>
</dbReference>
<sequence length="201" mass="23042">MEFTFKGQKYQYLGQEPHTRRDGSETLLSVWETRCAECGRPFQLRTMLLGRGGPTRRCEQHRRPFQWSPRRKPATRKIAKASTLQPAKPMGPAPVRPAAPARPGHQICAAAARTIARSRRFGEWRTLQSLMWLASGNDWRVLREPAGRSESLRRELGGRSGIATPHGTLQVEERTKGHWYFRLPPLADWAEEMAGRYPWLD</sequence>
<protein>
    <submittedName>
        <fullName evidence="2">Uncharacterized protein</fullName>
    </submittedName>
</protein>
<organism evidence="2">
    <name type="scientific">Xanthobacter autotrophicus</name>
    <dbReference type="NCBI Taxonomy" id="280"/>
    <lineage>
        <taxon>Bacteria</taxon>
        <taxon>Pseudomonadati</taxon>
        <taxon>Pseudomonadota</taxon>
        <taxon>Alphaproteobacteria</taxon>
        <taxon>Hyphomicrobiales</taxon>
        <taxon>Xanthobacteraceae</taxon>
        <taxon>Xanthobacter</taxon>
    </lineage>
</organism>
<accession>A0A168S4R8</accession>
<feature type="region of interest" description="Disordered" evidence="1">
    <location>
        <begin position="54"/>
        <end position="77"/>
    </location>
</feature>
<dbReference type="AlphaFoldDB" id="A0A168S4R8"/>
<reference evidence="2" key="1">
    <citation type="submission" date="2016-03" db="EMBL/GenBank/DDBJ databases">
        <authorList>
            <person name="Ploux O."/>
        </authorList>
    </citation>
    <scope>NUCLEOTIDE SEQUENCE</scope>
    <source>
        <strain evidence="2">EL4</strain>
    </source>
</reference>
<feature type="region of interest" description="Disordered" evidence="1">
    <location>
        <begin position="82"/>
        <end position="101"/>
    </location>
</feature>